<dbReference type="Proteomes" id="UP000036987">
    <property type="component" value="Unassembled WGS sequence"/>
</dbReference>
<name>A0A0K9Q5V1_ZOSMR</name>
<gene>
    <name evidence="2" type="ORF">ZOSMA_109G00380</name>
</gene>
<evidence type="ECO:0000313" key="2">
    <source>
        <dbReference type="EMBL" id="KMZ75945.1"/>
    </source>
</evidence>
<sequence length="238" mass="26482">MNPTANSSMKQIRGKPPLVISPRRLRSRRVLPPLLEISASPSPPIEPPKPAIISSSASGSKMEIFSEDDQYQFFYPEYPALSLELCKLARKPAVLFERGPRYDEYAARRNERLMRRKKMGDEENIPVATPKRNNNKDLGVVLGSEMMTKRKSVMSKKKTENLRKSLPPLVDFSRVGAVRSSFSSALPNSAGVASNYNLRLRSSTKGSSFGSTPTVGIRNSVDGFSSTNRSCRTTRSRK</sequence>
<dbReference type="STRING" id="29655.A0A0K9Q5V1"/>
<dbReference type="PANTHER" id="PTHR37259">
    <property type="entry name" value="OS07G0474300 PROTEIN"/>
    <property type="match status" value="1"/>
</dbReference>
<proteinExistence type="predicted"/>
<keyword evidence="3" id="KW-1185">Reference proteome</keyword>
<reference evidence="3" key="1">
    <citation type="journal article" date="2016" name="Nature">
        <title>The genome of the seagrass Zostera marina reveals angiosperm adaptation to the sea.</title>
        <authorList>
            <person name="Olsen J.L."/>
            <person name="Rouze P."/>
            <person name="Verhelst B."/>
            <person name="Lin Y.-C."/>
            <person name="Bayer T."/>
            <person name="Collen J."/>
            <person name="Dattolo E."/>
            <person name="De Paoli E."/>
            <person name="Dittami S."/>
            <person name="Maumus F."/>
            <person name="Michel G."/>
            <person name="Kersting A."/>
            <person name="Lauritano C."/>
            <person name="Lohaus R."/>
            <person name="Toepel M."/>
            <person name="Tonon T."/>
            <person name="Vanneste K."/>
            <person name="Amirebrahimi M."/>
            <person name="Brakel J."/>
            <person name="Bostroem C."/>
            <person name="Chovatia M."/>
            <person name="Grimwood J."/>
            <person name="Jenkins J.W."/>
            <person name="Jueterbock A."/>
            <person name="Mraz A."/>
            <person name="Stam W.T."/>
            <person name="Tice H."/>
            <person name="Bornberg-Bauer E."/>
            <person name="Green P.J."/>
            <person name="Pearson G.A."/>
            <person name="Procaccini G."/>
            <person name="Duarte C.M."/>
            <person name="Schmutz J."/>
            <person name="Reusch T.B.H."/>
            <person name="Van de Peer Y."/>
        </authorList>
    </citation>
    <scope>NUCLEOTIDE SEQUENCE [LARGE SCALE GENOMIC DNA]</scope>
    <source>
        <strain evidence="3">cv. Finnish</strain>
    </source>
</reference>
<dbReference type="EMBL" id="LFYR01000112">
    <property type="protein sequence ID" value="KMZ75945.1"/>
    <property type="molecule type" value="Genomic_DNA"/>
</dbReference>
<organism evidence="2 3">
    <name type="scientific">Zostera marina</name>
    <name type="common">Eelgrass</name>
    <dbReference type="NCBI Taxonomy" id="29655"/>
    <lineage>
        <taxon>Eukaryota</taxon>
        <taxon>Viridiplantae</taxon>
        <taxon>Streptophyta</taxon>
        <taxon>Embryophyta</taxon>
        <taxon>Tracheophyta</taxon>
        <taxon>Spermatophyta</taxon>
        <taxon>Magnoliopsida</taxon>
        <taxon>Liliopsida</taxon>
        <taxon>Zosteraceae</taxon>
        <taxon>Zostera</taxon>
    </lineage>
</organism>
<feature type="compositionally biased region" description="Polar residues" evidence="1">
    <location>
        <begin position="202"/>
        <end position="214"/>
    </location>
</feature>
<accession>A0A0K9Q5V1</accession>
<evidence type="ECO:0000313" key="3">
    <source>
        <dbReference type="Proteomes" id="UP000036987"/>
    </source>
</evidence>
<protein>
    <submittedName>
        <fullName evidence="2">Uncharacterized protein</fullName>
    </submittedName>
</protein>
<comment type="caution">
    <text evidence="2">The sequence shown here is derived from an EMBL/GenBank/DDBJ whole genome shotgun (WGS) entry which is preliminary data.</text>
</comment>
<dbReference type="OrthoDB" id="784446at2759"/>
<feature type="region of interest" description="Disordered" evidence="1">
    <location>
        <begin position="202"/>
        <end position="238"/>
    </location>
</feature>
<dbReference type="PANTHER" id="PTHR37259:SF2">
    <property type="entry name" value="OS07G0474300 PROTEIN"/>
    <property type="match status" value="1"/>
</dbReference>
<dbReference type="AlphaFoldDB" id="A0A0K9Q5V1"/>
<evidence type="ECO:0000256" key="1">
    <source>
        <dbReference type="SAM" id="MobiDB-lite"/>
    </source>
</evidence>